<dbReference type="InterPro" id="IPR017884">
    <property type="entry name" value="SANT_dom"/>
</dbReference>
<feature type="domain" description="SWIRM" evidence="8">
    <location>
        <begin position="19"/>
        <end position="116"/>
    </location>
</feature>
<dbReference type="STRING" id="3988.B9RAB3"/>
<dbReference type="Proteomes" id="UP000008311">
    <property type="component" value="Unassembled WGS sequence"/>
</dbReference>
<evidence type="ECO:0000313" key="10">
    <source>
        <dbReference type="EMBL" id="EEF51740.1"/>
    </source>
</evidence>
<dbReference type="FunCoup" id="B9RAB3">
    <property type="interactions" value="384"/>
</dbReference>
<dbReference type="PROSITE" id="PS51293">
    <property type="entry name" value="SANT"/>
    <property type="match status" value="1"/>
</dbReference>
<evidence type="ECO:0000313" key="11">
    <source>
        <dbReference type="Proteomes" id="UP000008311"/>
    </source>
</evidence>
<feature type="region of interest" description="Disordered" evidence="7">
    <location>
        <begin position="322"/>
        <end position="341"/>
    </location>
</feature>
<evidence type="ECO:0000256" key="6">
    <source>
        <dbReference type="SAM" id="Coils"/>
    </source>
</evidence>
<keyword evidence="3" id="KW-0238">DNA-binding</keyword>
<keyword evidence="11" id="KW-1185">Reference proteome</keyword>
<dbReference type="PANTHER" id="PTHR12802:SF140">
    <property type="entry name" value="SWI_SNF COMPLEX SUBUNIT SWI3A"/>
    <property type="match status" value="1"/>
</dbReference>
<dbReference type="FunFam" id="1.10.10.10:FF:000020">
    <property type="entry name" value="SWI/SNF complex subunit SMARCC2 isoform c"/>
    <property type="match status" value="1"/>
</dbReference>
<dbReference type="OrthoDB" id="118550at2759"/>
<dbReference type="AlphaFoldDB" id="B9RAB3"/>
<organism evidence="10 11">
    <name type="scientific">Ricinus communis</name>
    <name type="common">Castor bean</name>
    <dbReference type="NCBI Taxonomy" id="3988"/>
    <lineage>
        <taxon>Eukaryota</taxon>
        <taxon>Viridiplantae</taxon>
        <taxon>Streptophyta</taxon>
        <taxon>Embryophyta</taxon>
        <taxon>Tracheophyta</taxon>
        <taxon>Spermatophyta</taxon>
        <taxon>Magnoliopsida</taxon>
        <taxon>eudicotyledons</taxon>
        <taxon>Gunneridae</taxon>
        <taxon>Pentapetalae</taxon>
        <taxon>rosids</taxon>
        <taxon>fabids</taxon>
        <taxon>Malpighiales</taxon>
        <taxon>Euphorbiaceae</taxon>
        <taxon>Acalyphoideae</taxon>
        <taxon>Acalypheae</taxon>
        <taxon>Ricinus</taxon>
    </lineage>
</organism>
<keyword evidence="1" id="KW-0217">Developmental protein</keyword>
<dbReference type="OMA" id="MFISTTY"/>
<dbReference type="SMART" id="SM00717">
    <property type="entry name" value="SANT"/>
    <property type="match status" value="1"/>
</dbReference>
<dbReference type="SUPFAM" id="SSF46689">
    <property type="entry name" value="Homeodomain-like"/>
    <property type="match status" value="2"/>
</dbReference>
<evidence type="ECO:0000256" key="1">
    <source>
        <dbReference type="ARBA" id="ARBA00022473"/>
    </source>
</evidence>
<evidence type="ECO:0000259" key="9">
    <source>
        <dbReference type="PROSITE" id="PS51293"/>
    </source>
</evidence>
<feature type="coiled-coil region" evidence="6">
    <location>
        <begin position="499"/>
        <end position="526"/>
    </location>
</feature>
<dbReference type="Gene3D" id="1.10.10.60">
    <property type="entry name" value="Homeodomain-like"/>
    <property type="match status" value="1"/>
</dbReference>
<dbReference type="InterPro" id="IPR001005">
    <property type="entry name" value="SANT/Myb"/>
</dbReference>
<dbReference type="eggNOG" id="KOG1279">
    <property type="taxonomic scope" value="Eukaryota"/>
</dbReference>
<keyword evidence="6" id="KW-0175">Coiled coil</keyword>
<dbReference type="Pfam" id="PF04433">
    <property type="entry name" value="SWIRM"/>
    <property type="match status" value="1"/>
</dbReference>
<feature type="domain" description="SANT" evidence="9">
    <location>
        <begin position="230"/>
        <end position="281"/>
    </location>
</feature>
<sequence>METPHHDPTRREEPEFDLYTIPSYSSWFAWDNIHETERAALKEFFDGSSITRTPKIYKEYRDFIINKYREDPSRRLTFTEIRKSLVGDVTLLNKVFRFLDNSGLINFGADSAPYNDSEREEIGNFRVEDGPPNGIRVVAMPNSLKPLSVPPQNAEIVENVLRLPPLTSHSDVFGKQIGFVCGNCGETCNSGRYECSKGEYILCTNCFNNGDYGQNNSKDDYKFNDSVDHSSGTVWSEAETILLLESVLKHGDNWDLVVRDVQTKSKLECIAKLIELPFRNLLLSSTLVGDTSGLSGSADYLKPVPVSSSEKQDAVDNIEGLLPESQNVSEQNGDAADEGSPLKRKRIVSLSDAGSCLMKQVALISTMAGPDVASAAAKAAIGALCDETSCPREIFGGKEDFPAKGLWSPTLCSRPERVLYVKDTEIKERSTQLETEDTSLGQNDIPLTLRLRTAVATSLGAAAAHAKLLADEEDQKIEKLVTTVVEAQLKKLQYKIKHFDNLELIMEKEYAELEELQESLIEERMDVVQRAIMAGLSKWRDHSAART</sequence>
<evidence type="ECO:0000256" key="4">
    <source>
        <dbReference type="ARBA" id="ARBA00023163"/>
    </source>
</evidence>
<evidence type="ECO:0000256" key="5">
    <source>
        <dbReference type="ARBA" id="ARBA00023242"/>
    </source>
</evidence>
<keyword evidence="2" id="KW-0805">Transcription regulation</keyword>
<dbReference type="Pfam" id="PF00249">
    <property type="entry name" value="Myb_DNA-binding"/>
    <property type="match status" value="1"/>
</dbReference>
<dbReference type="GO" id="GO:0005634">
    <property type="term" value="C:nucleus"/>
    <property type="evidence" value="ECO:0007669"/>
    <property type="project" value="UniProtKB-ARBA"/>
</dbReference>
<dbReference type="CDD" id="cd00167">
    <property type="entry name" value="SANT"/>
    <property type="match status" value="1"/>
</dbReference>
<keyword evidence="5" id="KW-0539">Nucleus</keyword>
<dbReference type="KEGG" id="rcu:8269187"/>
<name>B9RAB3_RICCO</name>
<dbReference type="PROSITE" id="PS50934">
    <property type="entry name" value="SWIRM"/>
    <property type="match status" value="1"/>
</dbReference>
<dbReference type="InterPro" id="IPR036388">
    <property type="entry name" value="WH-like_DNA-bd_sf"/>
</dbReference>
<dbReference type="InParanoid" id="B9RAB3"/>
<evidence type="ECO:0000256" key="2">
    <source>
        <dbReference type="ARBA" id="ARBA00023015"/>
    </source>
</evidence>
<dbReference type="EMBL" id="EQ973773">
    <property type="protein sequence ID" value="EEF51740.1"/>
    <property type="molecule type" value="Genomic_DNA"/>
</dbReference>
<keyword evidence="4" id="KW-0804">Transcription</keyword>
<evidence type="ECO:0000259" key="8">
    <source>
        <dbReference type="PROSITE" id="PS50934"/>
    </source>
</evidence>
<evidence type="ECO:0000256" key="7">
    <source>
        <dbReference type="SAM" id="MobiDB-lite"/>
    </source>
</evidence>
<reference evidence="11" key="1">
    <citation type="journal article" date="2010" name="Nat. Biotechnol.">
        <title>Draft genome sequence of the oilseed species Ricinus communis.</title>
        <authorList>
            <person name="Chan A.P."/>
            <person name="Crabtree J."/>
            <person name="Zhao Q."/>
            <person name="Lorenzi H."/>
            <person name="Orvis J."/>
            <person name="Puiu D."/>
            <person name="Melake-Berhan A."/>
            <person name="Jones K.M."/>
            <person name="Redman J."/>
            <person name="Chen G."/>
            <person name="Cahoon E.B."/>
            <person name="Gedil M."/>
            <person name="Stanke M."/>
            <person name="Haas B.J."/>
            <person name="Wortman J.R."/>
            <person name="Fraser-Liggett C.M."/>
            <person name="Ravel J."/>
            <person name="Rabinowicz P.D."/>
        </authorList>
    </citation>
    <scope>NUCLEOTIDE SEQUENCE [LARGE SCALE GENOMIC DNA]</scope>
    <source>
        <strain evidence="11">cv. Hale</strain>
    </source>
</reference>
<proteinExistence type="predicted"/>
<gene>
    <name evidence="10" type="ORF">RCOM_1505110</name>
</gene>
<dbReference type="Gene3D" id="1.10.10.10">
    <property type="entry name" value="Winged helix-like DNA-binding domain superfamily/Winged helix DNA-binding domain"/>
    <property type="match status" value="1"/>
</dbReference>
<protein>
    <submittedName>
        <fullName evidence="10">DNA binding protein, putative</fullName>
    </submittedName>
</protein>
<dbReference type="Pfam" id="PF16495">
    <property type="entry name" value="SWIRM-assoc_1"/>
    <property type="match status" value="1"/>
</dbReference>
<dbReference type="PANTHER" id="PTHR12802">
    <property type="entry name" value="SWI/SNF COMPLEX-RELATED"/>
    <property type="match status" value="1"/>
</dbReference>
<evidence type="ECO:0000256" key="3">
    <source>
        <dbReference type="ARBA" id="ARBA00023125"/>
    </source>
</evidence>
<dbReference type="GO" id="GO:0003677">
    <property type="term" value="F:DNA binding"/>
    <property type="evidence" value="ECO:0007669"/>
    <property type="project" value="UniProtKB-KW"/>
</dbReference>
<dbReference type="InterPro" id="IPR032451">
    <property type="entry name" value="SMARCC_C"/>
</dbReference>
<dbReference type="InterPro" id="IPR009057">
    <property type="entry name" value="Homeodomain-like_sf"/>
</dbReference>
<dbReference type="InterPro" id="IPR007526">
    <property type="entry name" value="SWIRM"/>
</dbReference>
<accession>B9RAB3</accession>